<dbReference type="HAMAP" id="MF_00244">
    <property type="entry name" value="NaMN_adenylyltr"/>
    <property type="match status" value="1"/>
</dbReference>
<comment type="caution">
    <text evidence="12">The sequence shown here is derived from an EMBL/GenBank/DDBJ whole genome shotgun (WGS) entry which is preliminary data.</text>
</comment>
<comment type="pathway">
    <text evidence="2 10">Cofactor biosynthesis; NAD(+) biosynthesis; deamido-NAD(+) from nicotinate D-ribonucleotide: step 1/1.</text>
</comment>
<sequence length="208" mass="23835">MKIGIMGGTFDPVHNGHLILAEAALMQYHLDTVWFLPNGHPPHKQQNTIECTIEDRIHMLELAIAKQPSFGLELYETQKTDIAFSADTLEYLARTHAKDHLYFIIGGDSLMTIESWVRPEDIFRYSTVLATYRNELNTKEGLIRQISHLTERYRGDIRLFETPILPISSRELRRQIRSGQPVSGMLPPEVEAYIRKKGLYGARDSLSL</sequence>
<evidence type="ECO:0000256" key="7">
    <source>
        <dbReference type="ARBA" id="ARBA00022840"/>
    </source>
</evidence>
<proteinExistence type="inferred from homology"/>
<dbReference type="RefSeq" id="WP_154475485.1">
    <property type="nucleotide sequence ID" value="NZ_VULY01000018.1"/>
</dbReference>
<dbReference type="Gene3D" id="3.40.50.620">
    <property type="entry name" value="HUPs"/>
    <property type="match status" value="1"/>
</dbReference>
<evidence type="ECO:0000256" key="8">
    <source>
        <dbReference type="ARBA" id="ARBA00023027"/>
    </source>
</evidence>
<name>A0A6N7UX98_9FIRM</name>
<evidence type="ECO:0000256" key="5">
    <source>
        <dbReference type="ARBA" id="ARBA00022695"/>
    </source>
</evidence>
<dbReference type="CDD" id="cd02165">
    <property type="entry name" value="NMNAT"/>
    <property type="match status" value="1"/>
</dbReference>
<comment type="similarity">
    <text evidence="10">Belongs to the NadD family.</text>
</comment>
<comment type="catalytic activity">
    <reaction evidence="9 10">
        <text>nicotinate beta-D-ribonucleotide + ATP + H(+) = deamido-NAD(+) + diphosphate</text>
        <dbReference type="Rhea" id="RHEA:22860"/>
        <dbReference type="ChEBI" id="CHEBI:15378"/>
        <dbReference type="ChEBI" id="CHEBI:30616"/>
        <dbReference type="ChEBI" id="CHEBI:33019"/>
        <dbReference type="ChEBI" id="CHEBI:57502"/>
        <dbReference type="ChEBI" id="CHEBI:58437"/>
        <dbReference type="EC" id="2.7.7.18"/>
    </reaction>
</comment>
<dbReference type="NCBIfam" id="TIGR00482">
    <property type="entry name" value="nicotinate (nicotinamide) nucleotide adenylyltransferase"/>
    <property type="match status" value="1"/>
</dbReference>
<keyword evidence="4 10" id="KW-0808">Transferase</keyword>
<organism evidence="12 13">
    <name type="scientific">Suipraeoptans intestinalis</name>
    <dbReference type="NCBI Taxonomy" id="2606628"/>
    <lineage>
        <taxon>Bacteria</taxon>
        <taxon>Bacillati</taxon>
        <taxon>Bacillota</taxon>
        <taxon>Clostridia</taxon>
        <taxon>Lachnospirales</taxon>
        <taxon>Lachnospiraceae</taxon>
        <taxon>Suipraeoptans</taxon>
    </lineage>
</organism>
<reference evidence="12 13" key="1">
    <citation type="submission" date="2019-08" db="EMBL/GenBank/DDBJ databases">
        <title>In-depth cultivation of the pig gut microbiome towards novel bacterial diversity and tailored functional studies.</title>
        <authorList>
            <person name="Wylensek D."/>
            <person name="Hitch T.C.A."/>
            <person name="Clavel T."/>
        </authorList>
    </citation>
    <scope>NUCLEOTIDE SEQUENCE [LARGE SCALE GENOMIC DNA]</scope>
    <source>
        <strain evidence="12 13">68-1-5</strain>
    </source>
</reference>
<evidence type="ECO:0000256" key="1">
    <source>
        <dbReference type="ARBA" id="ARBA00002324"/>
    </source>
</evidence>
<evidence type="ECO:0000256" key="2">
    <source>
        <dbReference type="ARBA" id="ARBA00005019"/>
    </source>
</evidence>
<dbReference type="Proteomes" id="UP000434409">
    <property type="component" value="Unassembled WGS sequence"/>
</dbReference>
<accession>A0A6N7UX98</accession>
<feature type="domain" description="Cytidyltransferase-like" evidence="11">
    <location>
        <begin position="5"/>
        <end position="174"/>
    </location>
</feature>
<dbReference type="AlphaFoldDB" id="A0A6N7UX98"/>
<dbReference type="GO" id="GO:0009435">
    <property type="term" value="P:NAD+ biosynthetic process"/>
    <property type="evidence" value="ECO:0007669"/>
    <property type="project" value="UniProtKB-UniRule"/>
</dbReference>
<evidence type="ECO:0000256" key="9">
    <source>
        <dbReference type="ARBA" id="ARBA00048721"/>
    </source>
</evidence>
<dbReference type="PANTHER" id="PTHR39321">
    <property type="entry name" value="NICOTINATE-NUCLEOTIDE ADENYLYLTRANSFERASE-RELATED"/>
    <property type="match status" value="1"/>
</dbReference>
<comment type="function">
    <text evidence="1 10">Catalyzes the reversible adenylation of nicotinate mononucleotide (NaMN) to nicotinic acid adenine dinucleotide (NaAD).</text>
</comment>
<keyword evidence="3 10" id="KW-0662">Pyridine nucleotide biosynthesis</keyword>
<gene>
    <name evidence="10 12" type="primary">nadD</name>
    <name evidence="12" type="ORF">FYJ34_01100</name>
</gene>
<keyword evidence="6 10" id="KW-0547">Nucleotide-binding</keyword>
<evidence type="ECO:0000256" key="4">
    <source>
        <dbReference type="ARBA" id="ARBA00022679"/>
    </source>
</evidence>
<dbReference type="NCBIfam" id="NF000840">
    <property type="entry name" value="PRK00071.1-3"/>
    <property type="match status" value="1"/>
</dbReference>
<dbReference type="GO" id="GO:0005524">
    <property type="term" value="F:ATP binding"/>
    <property type="evidence" value="ECO:0007669"/>
    <property type="project" value="UniProtKB-KW"/>
</dbReference>
<dbReference type="NCBIfam" id="TIGR00125">
    <property type="entry name" value="cyt_tran_rel"/>
    <property type="match status" value="1"/>
</dbReference>
<evidence type="ECO:0000256" key="10">
    <source>
        <dbReference type="HAMAP-Rule" id="MF_00244"/>
    </source>
</evidence>
<evidence type="ECO:0000256" key="3">
    <source>
        <dbReference type="ARBA" id="ARBA00022642"/>
    </source>
</evidence>
<protein>
    <recommendedName>
        <fullName evidence="10">Probable nicotinate-nucleotide adenylyltransferase</fullName>
        <ecNumber evidence="10">2.7.7.18</ecNumber>
    </recommendedName>
    <alternativeName>
        <fullName evidence="10">Deamido-NAD(+) diphosphorylase</fullName>
    </alternativeName>
    <alternativeName>
        <fullName evidence="10">Deamido-NAD(+) pyrophosphorylase</fullName>
    </alternativeName>
    <alternativeName>
        <fullName evidence="10">Nicotinate mononucleotide adenylyltransferase</fullName>
        <shortName evidence="10">NaMN adenylyltransferase</shortName>
    </alternativeName>
</protein>
<dbReference type="InterPro" id="IPR005248">
    <property type="entry name" value="NadD/NMNAT"/>
</dbReference>
<evidence type="ECO:0000259" key="11">
    <source>
        <dbReference type="Pfam" id="PF01467"/>
    </source>
</evidence>
<dbReference type="InterPro" id="IPR004821">
    <property type="entry name" value="Cyt_trans-like"/>
</dbReference>
<keyword evidence="8 10" id="KW-0520">NAD</keyword>
<dbReference type="PANTHER" id="PTHR39321:SF3">
    <property type="entry name" value="PHOSPHOPANTETHEINE ADENYLYLTRANSFERASE"/>
    <property type="match status" value="1"/>
</dbReference>
<keyword evidence="13" id="KW-1185">Reference proteome</keyword>
<dbReference type="EMBL" id="VULY01000018">
    <property type="protein sequence ID" value="MSR92905.1"/>
    <property type="molecule type" value="Genomic_DNA"/>
</dbReference>
<evidence type="ECO:0000313" key="12">
    <source>
        <dbReference type="EMBL" id="MSR92905.1"/>
    </source>
</evidence>
<dbReference type="InterPro" id="IPR014729">
    <property type="entry name" value="Rossmann-like_a/b/a_fold"/>
</dbReference>
<keyword evidence="7 10" id="KW-0067">ATP-binding</keyword>
<dbReference type="SUPFAM" id="SSF52374">
    <property type="entry name" value="Nucleotidylyl transferase"/>
    <property type="match status" value="1"/>
</dbReference>
<keyword evidence="5 10" id="KW-0548">Nucleotidyltransferase</keyword>
<dbReference type="EC" id="2.7.7.18" evidence="10"/>
<evidence type="ECO:0000313" key="13">
    <source>
        <dbReference type="Proteomes" id="UP000434409"/>
    </source>
</evidence>
<dbReference type="GO" id="GO:0004515">
    <property type="term" value="F:nicotinate-nucleotide adenylyltransferase activity"/>
    <property type="evidence" value="ECO:0007669"/>
    <property type="project" value="UniProtKB-UniRule"/>
</dbReference>
<dbReference type="Pfam" id="PF01467">
    <property type="entry name" value="CTP_transf_like"/>
    <property type="match status" value="1"/>
</dbReference>
<dbReference type="UniPathway" id="UPA00253">
    <property type="reaction ID" value="UER00332"/>
</dbReference>
<evidence type="ECO:0000256" key="6">
    <source>
        <dbReference type="ARBA" id="ARBA00022741"/>
    </source>
</evidence>